<name>A0AAJ6Y0B1_POPEU</name>
<evidence type="ECO:0000256" key="1">
    <source>
        <dbReference type="ARBA" id="ARBA00038242"/>
    </source>
</evidence>
<dbReference type="Pfam" id="PF00407">
    <property type="entry name" value="Bet_v_1"/>
    <property type="match status" value="1"/>
</dbReference>
<dbReference type="AlphaFoldDB" id="A0AAJ6Y0B1"/>
<dbReference type="KEGG" id="peu:105134835"/>
<comment type="similarity">
    <text evidence="1">Belongs to the MLP family.</text>
</comment>
<dbReference type="InterPro" id="IPR052006">
    <property type="entry name" value="MLP-like"/>
</dbReference>
<feature type="domain" description="Bet v I/Major latex protein" evidence="2">
    <location>
        <begin position="2"/>
        <end position="155"/>
    </location>
</feature>
<dbReference type="Proteomes" id="UP000694918">
    <property type="component" value="Unplaced"/>
</dbReference>
<dbReference type="RefSeq" id="XP_011037694.1">
    <property type="nucleotide sequence ID" value="XM_011039392.1"/>
</dbReference>
<dbReference type="Gene3D" id="3.30.530.20">
    <property type="match status" value="1"/>
</dbReference>
<gene>
    <name evidence="4" type="primary">LOC105134835</name>
</gene>
<dbReference type="InterPro" id="IPR000916">
    <property type="entry name" value="Bet_v_I/MLP"/>
</dbReference>
<proteinExistence type="inferred from homology"/>
<dbReference type="SMART" id="SM01037">
    <property type="entry name" value="Bet_v_1"/>
    <property type="match status" value="1"/>
</dbReference>
<protein>
    <submittedName>
        <fullName evidence="4">Kirola-like</fullName>
    </submittedName>
</protein>
<dbReference type="PANTHER" id="PTHR31338">
    <property type="entry name" value="POLYKETIDE CYCLASE/DEHYDRASE AND LIPID TRANSPORT SUPERFAMILY PROTEIN"/>
    <property type="match status" value="1"/>
</dbReference>
<accession>A0AAJ6Y0B1</accession>
<dbReference type="SUPFAM" id="SSF55961">
    <property type="entry name" value="Bet v1-like"/>
    <property type="match status" value="1"/>
</dbReference>
<evidence type="ECO:0000313" key="3">
    <source>
        <dbReference type="Proteomes" id="UP000694918"/>
    </source>
</evidence>
<reference evidence="4" key="1">
    <citation type="submission" date="2025-08" db="UniProtKB">
        <authorList>
            <consortium name="RefSeq"/>
        </authorList>
    </citation>
    <scope>IDENTIFICATION</scope>
</reference>
<dbReference type="GO" id="GO:0006952">
    <property type="term" value="P:defense response"/>
    <property type="evidence" value="ECO:0007669"/>
    <property type="project" value="InterPro"/>
</dbReference>
<sequence>MARLCRKVVETPIQCSTDAFYKFFKKQANSLPNVCGSIVQTVGLADGNKSWVNTVGSRKVIEILSSESCRDTAEKIKYVVESIDDRSRKITYKVLEGALLQQYESFSVTLQVTSSSTAKWTINYQKKDPASENPDFYLQLLPTVNATVDIYLRSNDYY</sequence>
<dbReference type="PANTHER" id="PTHR31338:SF16">
    <property type="entry name" value="POLYKETIDE CYCLASE_DEHYDRASE AND LIPID TRANSPORT SUPERFAMILY PROTEIN"/>
    <property type="match status" value="1"/>
</dbReference>
<dbReference type="GeneID" id="105134835"/>
<keyword evidence="3" id="KW-1185">Reference proteome</keyword>
<organism evidence="3 4">
    <name type="scientific">Populus euphratica</name>
    <name type="common">Euphrates poplar</name>
    <dbReference type="NCBI Taxonomy" id="75702"/>
    <lineage>
        <taxon>Eukaryota</taxon>
        <taxon>Viridiplantae</taxon>
        <taxon>Streptophyta</taxon>
        <taxon>Embryophyta</taxon>
        <taxon>Tracheophyta</taxon>
        <taxon>Spermatophyta</taxon>
        <taxon>Magnoliopsida</taxon>
        <taxon>eudicotyledons</taxon>
        <taxon>Gunneridae</taxon>
        <taxon>Pentapetalae</taxon>
        <taxon>rosids</taxon>
        <taxon>fabids</taxon>
        <taxon>Malpighiales</taxon>
        <taxon>Salicaceae</taxon>
        <taxon>Saliceae</taxon>
        <taxon>Populus</taxon>
    </lineage>
</organism>
<evidence type="ECO:0000313" key="4">
    <source>
        <dbReference type="RefSeq" id="XP_011037694.1"/>
    </source>
</evidence>
<dbReference type="InterPro" id="IPR023393">
    <property type="entry name" value="START-like_dom_sf"/>
</dbReference>
<evidence type="ECO:0000259" key="2">
    <source>
        <dbReference type="SMART" id="SM01037"/>
    </source>
</evidence>